<dbReference type="InterPro" id="IPR023780">
    <property type="entry name" value="Chromo_domain"/>
</dbReference>
<evidence type="ECO:0000256" key="1">
    <source>
        <dbReference type="ARBA" id="ARBA00011353"/>
    </source>
</evidence>
<feature type="domain" description="Chromo" evidence="3">
    <location>
        <begin position="254"/>
        <end position="312"/>
    </location>
</feature>
<evidence type="ECO:0000256" key="2">
    <source>
        <dbReference type="SAM" id="MobiDB-lite"/>
    </source>
</evidence>
<gene>
    <name evidence="4" type="ORF">E4U56_003342</name>
</gene>
<dbReference type="Pfam" id="PF00385">
    <property type="entry name" value="Chromo"/>
    <property type="match status" value="1"/>
</dbReference>
<accession>A0A9P7MY70</accession>
<name>A0A9P7MY70_9HYPO</name>
<feature type="compositionally biased region" description="Polar residues" evidence="2">
    <location>
        <begin position="55"/>
        <end position="66"/>
    </location>
</feature>
<feature type="region of interest" description="Disordered" evidence="2">
    <location>
        <begin position="1"/>
        <end position="112"/>
    </location>
</feature>
<feature type="compositionally biased region" description="Basic residues" evidence="2">
    <location>
        <begin position="86"/>
        <end position="111"/>
    </location>
</feature>
<feature type="compositionally biased region" description="Polar residues" evidence="2">
    <location>
        <begin position="149"/>
        <end position="158"/>
    </location>
</feature>
<dbReference type="PROSITE" id="PS50013">
    <property type="entry name" value="CHROMO_2"/>
    <property type="match status" value="1"/>
</dbReference>
<feature type="compositionally biased region" description="Acidic residues" evidence="2">
    <location>
        <begin position="168"/>
        <end position="182"/>
    </location>
</feature>
<dbReference type="CDD" id="cd00024">
    <property type="entry name" value="CD_CSD"/>
    <property type="match status" value="2"/>
</dbReference>
<reference evidence="4" key="1">
    <citation type="journal article" date="2020" name="bioRxiv">
        <title>Whole genome comparisons of ergot fungi reveals the divergence and evolution of species within the genus Claviceps are the result of varying mechanisms driving genome evolution and host range expansion.</title>
        <authorList>
            <person name="Wyka S.A."/>
            <person name="Mondo S.J."/>
            <person name="Liu M."/>
            <person name="Dettman J."/>
            <person name="Nalam V."/>
            <person name="Broders K.D."/>
        </authorList>
    </citation>
    <scope>NUCLEOTIDE SEQUENCE</scope>
    <source>
        <strain evidence="4">CCC 1102</strain>
    </source>
</reference>
<evidence type="ECO:0000313" key="4">
    <source>
        <dbReference type="EMBL" id="KAG5975677.1"/>
    </source>
</evidence>
<dbReference type="SUPFAM" id="SSF54160">
    <property type="entry name" value="Chromo domain-like"/>
    <property type="match status" value="2"/>
</dbReference>
<dbReference type="OrthoDB" id="433924at2759"/>
<dbReference type="AlphaFoldDB" id="A0A9P7MY70"/>
<dbReference type="Proteomes" id="UP000784919">
    <property type="component" value="Unassembled WGS sequence"/>
</dbReference>
<feature type="region of interest" description="Disordered" evidence="2">
    <location>
        <begin position="140"/>
        <end position="182"/>
    </location>
</feature>
<protein>
    <recommendedName>
        <fullName evidence="3">Chromo domain-containing protein</fullName>
    </recommendedName>
</protein>
<dbReference type="GO" id="GO:0006338">
    <property type="term" value="P:chromatin remodeling"/>
    <property type="evidence" value="ECO:0007669"/>
    <property type="project" value="UniProtKB-ARBA"/>
</dbReference>
<dbReference type="EMBL" id="SRPS01000022">
    <property type="protein sequence ID" value="KAG5975677.1"/>
    <property type="molecule type" value="Genomic_DNA"/>
</dbReference>
<evidence type="ECO:0000313" key="5">
    <source>
        <dbReference type="Proteomes" id="UP000784919"/>
    </source>
</evidence>
<sequence>MNSIFTAIFSPRGSSTDRDAASPSPYPKSTPLPPKRTKRTSPPGNQARRSMLSLEVSNNEPMPTSPESRETRPTVQAPAKSPAKPPAKKVAKKPAKKIVKKPVKQPAKKTAKQLAEQLEKATGLLSAKVSLKHDAIMQESVETRVVNEPDTSTKTQPSEPAVKVEAGCEVEPEVELEAEPEVEPEVEPVIKYAFDEFTDHRWVGDSMEIRVAWQDGDPTWEREAVLHEDAPDALLAYWKSQGERPTNPNDPDLFNIFAVRKHTKDRKSLLVEWVGYGPKEASWLPRAEVEKTAPELVAQYWRSIKSARPRRRRK</sequence>
<dbReference type="InterPro" id="IPR000953">
    <property type="entry name" value="Chromo/chromo_shadow_dom"/>
</dbReference>
<comment type="subunit">
    <text evidence="1">Component of the NuA4 histone acetyltransferase complex.</text>
</comment>
<comment type="caution">
    <text evidence="4">The sequence shown here is derived from an EMBL/GenBank/DDBJ whole genome shotgun (WGS) entry which is preliminary data.</text>
</comment>
<dbReference type="Gene3D" id="2.40.50.40">
    <property type="match status" value="1"/>
</dbReference>
<dbReference type="InterPro" id="IPR016197">
    <property type="entry name" value="Chromo-like_dom_sf"/>
</dbReference>
<proteinExistence type="predicted"/>
<feature type="compositionally biased region" description="Pro residues" evidence="2">
    <location>
        <begin position="24"/>
        <end position="34"/>
    </location>
</feature>
<evidence type="ECO:0000259" key="3">
    <source>
        <dbReference type="PROSITE" id="PS50013"/>
    </source>
</evidence>
<organism evidence="4 5">
    <name type="scientific">Claviceps arundinis</name>
    <dbReference type="NCBI Taxonomy" id="1623583"/>
    <lineage>
        <taxon>Eukaryota</taxon>
        <taxon>Fungi</taxon>
        <taxon>Dikarya</taxon>
        <taxon>Ascomycota</taxon>
        <taxon>Pezizomycotina</taxon>
        <taxon>Sordariomycetes</taxon>
        <taxon>Hypocreomycetidae</taxon>
        <taxon>Hypocreales</taxon>
        <taxon>Clavicipitaceae</taxon>
        <taxon>Claviceps</taxon>
    </lineage>
</organism>